<name>A0ABT2RTP3_9FIRM</name>
<dbReference type="Proteomes" id="UP001652461">
    <property type="component" value="Unassembled WGS sequence"/>
</dbReference>
<protein>
    <submittedName>
        <fullName evidence="2">Uncharacterized protein</fullName>
    </submittedName>
</protein>
<comment type="caution">
    <text evidence="2">The sequence shown here is derived from an EMBL/GenBank/DDBJ whole genome shotgun (WGS) entry which is preliminary data.</text>
</comment>
<accession>A0ABT2RTP3</accession>
<organism evidence="2 3">
    <name type="scientific">Laedolimicola ammoniilytica</name>
    <dbReference type="NCBI Taxonomy" id="2981771"/>
    <lineage>
        <taxon>Bacteria</taxon>
        <taxon>Bacillati</taxon>
        <taxon>Bacillota</taxon>
        <taxon>Clostridia</taxon>
        <taxon>Lachnospirales</taxon>
        <taxon>Lachnospiraceae</taxon>
        <taxon>Laedolimicola</taxon>
    </lineage>
</organism>
<gene>
    <name evidence="2" type="ORF">OCV63_02095</name>
</gene>
<reference evidence="2 3" key="1">
    <citation type="journal article" date="2021" name="ISME Commun">
        <title>Automated analysis of genomic sequences facilitates high-throughput and comprehensive description of bacteria.</title>
        <authorList>
            <person name="Hitch T.C.A."/>
        </authorList>
    </citation>
    <scope>NUCLEOTIDE SEQUENCE [LARGE SCALE GENOMIC DNA]</scope>
    <source>
        <strain evidence="2 3">Sanger_04</strain>
    </source>
</reference>
<keyword evidence="3" id="KW-1185">Reference proteome</keyword>
<evidence type="ECO:0000256" key="1">
    <source>
        <dbReference type="SAM" id="Phobius"/>
    </source>
</evidence>
<evidence type="ECO:0000313" key="2">
    <source>
        <dbReference type="EMBL" id="MCU6695689.1"/>
    </source>
</evidence>
<evidence type="ECO:0000313" key="3">
    <source>
        <dbReference type="Proteomes" id="UP001652461"/>
    </source>
</evidence>
<keyword evidence="1" id="KW-0472">Membrane</keyword>
<dbReference type="EMBL" id="JAOQKC010000002">
    <property type="protein sequence ID" value="MCU6695689.1"/>
    <property type="molecule type" value="Genomic_DNA"/>
</dbReference>
<keyword evidence="1" id="KW-0812">Transmembrane</keyword>
<keyword evidence="1" id="KW-1133">Transmembrane helix</keyword>
<proteinExistence type="predicted"/>
<dbReference type="RefSeq" id="WP_262670598.1">
    <property type="nucleotide sequence ID" value="NZ_JAOQKC010000002.1"/>
</dbReference>
<feature type="transmembrane region" description="Helical" evidence="1">
    <location>
        <begin position="93"/>
        <end position="117"/>
    </location>
</feature>
<feature type="transmembrane region" description="Helical" evidence="1">
    <location>
        <begin position="123"/>
        <end position="140"/>
    </location>
</feature>
<sequence length="157" mass="17358">MELIKLAGGKFQPEELIGCRYYGKVYEGILQLNGNTCRAVVCNYRFGGAQLIGLVQDENITDKEMDGTIDSLIHFFAMNGKCIKDELGIKRNIYSVILQAAKILAIILAGIMCKRWFQGGYQSGAAIIYLLGCVGLYLLAKASEIFLPAMIDVHIEK</sequence>